<dbReference type="EMBL" id="JOJR01000378">
    <property type="protein sequence ID" value="RCN38745.1"/>
    <property type="molecule type" value="Genomic_DNA"/>
</dbReference>
<proteinExistence type="predicted"/>
<protein>
    <submittedName>
        <fullName evidence="1">Uncharacterized protein</fullName>
    </submittedName>
</protein>
<accession>A0A368G6Z1</accession>
<dbReference type="OrthoDB" id="5873791at2759"/>
<dbReference type="Proteomes" id="UP000252519">
    <property type="component" value="Unassembled WGS sequence"/>
</dbReference>
<sequence length="113" mass="13030">MQAGLISTQPTAADSPYKSAWAQIGDSWHQMKSTLIASGIENDWRRLWGKLTGAVEPFMSEFSEQLGRITNIFLRQQRLRLERELQLERPNLNPFRLFGEDRSQRKLTVGILV</sequence>
<name>A0A368G6Z1_ANCCA</name>
<reference evidence="1 2" key="1">
    <citation type="submission" date="2014-10" db="EMBL/GenBank/DDBJ databases">
        <title>Draft genome of the hookworm Ancylostoma caninum.</title>
        <authorList>
            <person name="Mitreva M."/>
        </authorList>
    </citation>
    <scope>NUCLEOTIDE SEQUENCE [LARGE SCALE GENOMIC DNA]</scope>
    <source>
        <strain evidence="1 2">Baltimore</strain>
    </source>
</reference>
<keyword evidence="2" id="KW-1185">Reference proteome</keyword>
<gene>
    <name evidence="1" type="ORF">ANCCAN_15339</name>
</gene>
<evidence type="ECO:0000313" key="2">
    <source>
        <dbReference type="Proteomes" id="UP000252519"/>
    </source>
</evidence>
<organism evidence="1 2">
    <name type="scientific">Ancylostoma caninum</name>
    <name type="common">Dog hookworm</name>
    <dbReference type="NCBI Taxonomy" id="29170"/>
    <lineage>
        <taxon>Eukaryota</taxon>
        <taxon>Metazoa</taxon>
        <taxon>Ecdysozoa</taxon>
        <taxon>Nematoda</taxon>
        <taxon>Chromadorea</taxon>
        <taxon>Rhabditida</taxon>
        <taxon>Rhabditina</taxon>
        <taxon>Rhabditomorpha</taxon>
        <taxon>Strongyloidea</taxon>
        <taxon>Ancylostomatidae</taxon>
        <taxon>Ancylostomatinae</taxon>
        <taxon>Ancylostoma</taxon>
    </lineage>
</organism>
<evidence type="ECO:0000313" key="1">
    <source>
        <dbReference type="EMBL" id="RCN38745.1"/>
    </source>
</evidence>
<comment type="caution">
    <text evidence="1">The sequence shown here is derived from an EMBL/GenBank/DDBJ whole genome shotgun (WGS) entry which is preliminary data.</text>
</comment>
<dbReference type="AlphaFoldDB" id="A0A368G6Z1"/>